<evidence type="ECO:0000256" key="2">
    <source>
        <dbReference type="SAM" id="Phobius"/>
    </source>
</evidence>
<reference evidence="3 4" key="1">
    <citation type="submission" date="2024-03" db="EMBL/GenBank/DDBJ databases">
        <authorList>
            <person name="Gkanogiannis A."/>
            <person name="Becerra Lopez-Lavalle L."/>
        </authorList>
    </citation>
    <scope>NUCLEOTIDE SEQUENCE [LARGE SCALE GENOMIC DNA]</scope>
</reference>
<protein>
    <submittedName>
        <fullName evidence="3">Uncharacterized protein</fullName>
    </submittedName>
</protein>
<name>A0ABP0YGV5_9ROSI</name>
<sequence length="123" mass="14423">MAGFLERCREGWQPARAGFPVLVLVREFTPFLVSKTVSASETERERDCETSESKSSRRERERDNRQFYTADNIYIMIHSLSLVLLSLVSFSLILLVFNAIWISDYIHLRCQCKSDDFETQRHK</sequence>
<gene>
    <name evidence="3" type="ORF">CITCOLO1_LOCUS11755</name>
</gene>
<evidence type="ECO:0000313" key="4">
    <source>
        <dbReference type="Proteomes" id="UP001642487"/>
    </source>
</evidence>
<keyword evidence="2" id="KW-0472">Membrane</keyword>
<feature type="compositionally biased region" description="Basic and acidic residues" evidence="1">
    <location>
        <begin position="41"/>
        <end position="62"/>
    </location>
</feature>
<feature type="region of interest" description="Disordered" evidence="1">
    <location>
        <begin position="36"/>
        <end position="62"/>
    </location>
</feature>
<evidence type="ECO:0000256" key="1">
    <source>
        <dbReference type="SAM" id="MobiDB-lite"/>
    </source>
</evidence>
<organism evidence="3 4">
    <name type="scientific">Citrullus colocynthis</name>
    <name type="common">colocynth</name>
    <dbReference type="NCBI Taxonomy" id="252529"/>
    <lineage>
        <taxon>Eukaryota</taxon>
        <taxon>Viridiplantae</taxon>
        <taxon>Streptophyta</taxon>
        <taxon>Embryophyta</taxon>
        <taxon>Tracheophyta</taxon>
        <taxon>Spermatophyta</taxon>
        <taxon>Magnoliopsida</taxon>
        <taxon>eudicotyledons</taxon>
        <taxon>Gunneridae</taxon>
        <taxon>Pentapetalae</taxon>
        <taxon>rosids</taxon>
        <taxon>fabids</taxon>
        <taxon>Cucurbitales</taxon>
        <taxon>Cucurbitaceae</taxon>
        <taxon>Benincaseae</taxon>
        <taxon>Citrullus</taxon>
    </lineage>
</organism>
<accession>A0ABP0YGV5</accession>
<feature type="transmembrane region" description="Helical" evidence="2">
    <location>
        <begin position="73"/>
        <end position="101"/>
    </location>
</feature>
<evidence type="ECO:0000313" key="3">
    <source>
        <dbReference type="EMBL" id="CAK9319738.1"/>
    </source>
</evidence>
<keyword evidence="2" id="KW-0812">Transmembrane</keyword>
<keyword evidence="4" id="KW-1185">Reference proteome</keyword>
<dbReference type="Proteomes" id="UP001642487">
    <property type="component" value="Chromosome 4"/>
</dbReference>
<proteinExistence type="predicted"/>
<keyword evidence="2" id="KW-1133">Transmembrane helix</keyword>
<dbReference type="EMBL" id="OZ021738">
    <property type="protein sequence ID" value="CAK9319738.1"/>
    <property type="molecule type" value="Genomic_DNA"/>
</dbReference>